<organism evidence="3 4">
    <name type="scientific">Suillus fuscotomentosus</name>
    <dbReference type="NCBI Taxonomy" id="1912939"/>
    <lineage>
        <taxon>Eukaryota</taxon>
        <taxon>Fungi</taxon>
        <taxon>Dikarya</taxon>
        <taxon>Basidiomycota</taxon>
        <taxon>Agaricomycotina</taxon>
        <taxon>Agaricomycetes</taxon>
        <taxon>Agaricomycetidae</taxon>
        <taxon>Boletales</taxon>
        <taxon>Suillineae</taxon>
        <taxon>Suillaceae</taxon>
        <taxon>Suillus</taxon>
    </lineage>
</organism>
<dbReference type="InterPro" id="IPR011009">
    <property type="entry name" value="Kinase-like_dom_sf"/>
</dbReference>
<dbReference type="GO" id="GO:0005524">
    <property type="term" value="F:ATP binding"/>
    <property type="evidence" value="ECO:0007669"/>
    <property type="project" value="InterPro"/>
</dbReference>
<reference evidence="3" key="1">
    <citation type="journal article" date="2020" name="New Phytol.">
        <title>Comparative genomics reveals dynamic genome evolution in host specialist ectomycorrhizal fungi.</title>
        <authorList>
            <person name="Lofgren L.A."/>
            <person name="Nguyen N.H."/>
            <person name="Vilgalys R."/>
            <person name="Ruytinx J."/>
            <person name="Liao H.L."/>
            <person name="Branco S."/>
            <person name="Kuo A."/>
            <person name="LaButti K."/>
            <person name="Lipzen A."/>
            <person name="Andreopoulos W."/>
            <person name="Pangilinan J."/>
            <person name="Riley R."/>
            <person name="Hundley H."/>
            <person name="Na H."/>
            <person name="Barry K."/>
            <person name="Grigoriev I.V."/>
            <person name="Stajich J.E."/>
            <person name="Kennedy P.G."/>
        </authorList>
    </citation>
    <scope>NUCLEOTIDE SEQUENCE</scope>
    <source>
        <strain evidence="3">FC203</strain>
    </source>
</reference>
<evidence type="ECO:0000259" key="2">
    <source>
        <dbReference type="PROSITE" id="PS50011"/>
    </source>
</evidence>
<dbReference type="InterPro" id="IPR040976">
    <property type="entry name" value="Pkinase_fungal"/>
</dbReference>
<feature type="compositionally biased region" description="Polar residues" evidence="1">
    <location>
        <begin position="785"/>
        <end position="795"/>
    </location>
</feature>
<dbReference type="GeneID" id="64660324"/>
<gene>
    <name evidence="3" type="ORF">F5891DRAFT_1181334</name>
</gene>
<evidence type="ECO:0000256" key="1">
    <source>
        <dbReference type="SAM" id="MobiDB-lite"/>
    </source>
</evidence>
<feature type="region of interest" description="Disordered" evidence="1">
    <location>
        <begin position="103"/>
        <end position="148"/>
    </location>
</feature>
<feature type="domain" description="Protein kinase" evidence="2">
    <location>
        <begin position="412"/>
        <end position="761"/>
    </location>
</feature>
<evidence type="ECO:0000313" key="3">
    <source>
        <dbReference type="EMBL" id="KAG1907035.1"/>
    </source>
</evidence>
<dbReference type="AlphaFoldDB" id="A0AAD4HR49"/>
<dbReference type="GO" id="GO:0004672">
    <property type="term" value="F:protein kinase activity"/>
    <property type="evidence" value="ECO:0007669"/>
    <property type="project" value="InterPro"/>
</dbReference>
<name>A0AAD4HR49_9AGAM</name>
<feature type="compositionally biased region" description="Acidic residues" evidence="1">
    <location>
        <begin position="105"/>
        <end position="115"/>
    </location>
</feature>
<dbReference type="PANTHER" id="PTHR38248">
    <property type="entry name" value="FUNK1 6"/>
    <property type="match status" value="1"/>
</dbReference>
<proteinExistence type="predicted"/>
<dbReference type="Proteomes" id="UP001195769">
    <property type="component" value="Unassembled WGS sequence"/>
</dbReference>
<dbReference type="PROSITE" id="PS50011">
    <property type="entry name" value="PROTEIN_KINASE_DOM"/>
    <property type="match status" value="1"/>
</dbReference>
<dbReference type="EMBL" id="JABBWK010000003">
    <property type="protein sequence ID" value="KAG1907035.1"/>
    <property type="molecule type" value="Genomic_DNA"/>
</dbReference>
<dbReference type="PANTHER" id="PTHR38248:SF2">
    <property type="entry name" value="FUNK1 11"/>
    <property type="match status" value="1"/>
</dbReference>
<evidence type="ECO:0000313" key="4">
    <source>
        <dbReference type="Proteomes" id="UP001195769"/>
    </source>
</evidence>
<dbReference type="SUPFAM" id="SSF56112">
    <property type="entry name" value="Protein kinase-like (PK-like)"/>
    <property type="match status" value="1"/>
</dbReference>
<accession>A0AAD4HR49</accession>
<dbReference type="Pfam" id="PF17667">
    <property type="entry name" value="Pkinase_fungal"/>
    <property type="match status" value="2"/>
</dbReference>
<sequence>MAPAEHSKTVDFGMKLASLMSAPRISDVPTLDKLTDLELNHLIVEEEEPADAEQPLSYMLSRIFRTFTLEVPDVTELQVPLHKIRYHGTGPFQSAHRESGIDQLPDLEEDGDGEENSGGNLEFGSGESPLTQHPPGVSTTGNDSPKPHTLEDIFSAFFNITCAAVAQKKRTEVMEANSGAVVRTWSARNSVRPVKDQEVMRKPDLALLDDVEARWDTIKAVCELTSQVYTPTGTIGKTIDNKAYLLLRRQPWRHFVLLCSLTNGYRELRVHMYDHAGGVMTPPIHIDNAPNHYLQILSSVVFGSLECIGYDPSISIFTKTLRPAQLEDPTSRPSTNRPPAQGPQAGSLIAGTATPESALGTDSNTEMSDEESLPIDPPQLEIPQDPLHATFSTPIGRIIVNDHAYDILELIFSSQGLVGRGTVCYLARRNGKEYIIKDHWVLGGKDVALNEVKMLGEMRGVRGVPELVEYWLVEIAPNEVDEMMNYRYKVFGSIRGTSRTHVRLVLKPHARPLHAFRTRVELVSALRDIVKIQQTAVEERGILHRDCSVNNAMIEDDGNGTNGLLIDWEFAVHIHAGQKYVIGGMGTLPFMSRSLLWQLSEAVGDPATSARSWKVKVAMSSLTKPPPLILHHYHDDLESLFYVLVCICIEFRGPLGVRCDLSADRSQEWLPHLWSASTLQVGGDVKTSFFFHPNAHKLQKQFHPYFKTLLPLATEWYHLIRNKGQSNAVTFQEVLNLLDTHLAKLPKDEPSPELLFARKVIAALPKKRQASDFEEGDRVDHHLDQPSQPSITERPNQIPGRMGWTMEVMPQSKHNRTT</sequence>
<dbReference type="InterPro" id="IPR000719">
    <property type="entry name" value="Prot_kinase_dom"/>
</dbReference>
<dbReference type="RefSeq" id="XP_041232610.1">
    <property type="nucleotide sequence ID" value="XM_041366026.1"/>
</dbReference>
<feature type="region of interest" description="Disordered" evidence="1">
    <location>
        <begin position="325"/>
        <end position="376"/>
    </location>
</feature>
<comment type="caution">
    <text evidence="3">The sequence shown here is derived from an EMBL/GenBank/DDBJ whole genome shotgun (WGS) entry which is preliminary data.</text>
</comment>
<keyword evidence="4" id="KW-1185">Reference proteome</keyword>
<protein>
    <recommendedName>
        <fullName evidence="2">Protein kinase domain-containing protein</fullName>
    </recommendedName>
</protein>
<feature type="region of interest" description="Disordered" evidence="1">
    <location>
        <begin position="769"/>
        <end position="818"/>
    </location>
</feature>